<dbReference type="Proteomes" id="UP001305647">
    <property type="component" value="Unassembled WGS sequence"/>
</dbReference>
<feature type="non-terminal residue" evidence="2">
    <location>
        <position position="149"/>
    </location>
</feature>
<dbReference type="AlphaFoldDB" id="A0AAN6QAN8"/>
<evidence type="ECO:0000313" key="2">
    <source>
        <dbReference type="EMBL" id="KAK4104810.1"/>
    </source>
</evidence>
<feature type="compositionally biased region" description="Basic and acidic residues" evidence="1">
    <location>
        <begin position="126"/>
        <end position="137"/>
    </location>
</feature>
<keyword evidence="3" id="KW-1185">Reference proteome</keyword>
<organism evidence="2 3">
    <name type="scientific">Parathielavia hyrcaniae</name>
    <dbReference type="NCBI Taxonomy" id="113614"/>
    <lineage>
        <taxon>Eukaryota</taxon>
        <taxon>Fungi</taxon>
        <taxon>Dikarya</taxon>
        <taxon>Ascomycota</taxon>
        <taxon>Pezizomycotina</taxon>
        <taxon>Sordariomycetes</taxon>
        <taxon>Sordariomycetidae</taxon>
        <taxon>Sordariales</taxon>
        <taxon>Chaetomiaceae</taxon>
        <taxon>Parathielavia</taxon>
    </lineage>
</organism>
<evidence type="ECO:0000313" key="3">
    <source>
        <dbReference type="Proteomes" id="UP001305647"/>
    </source>
</evidence>
<feature type="compositionally biased region" description="Polar residues" evidence="1">
    <location>
        <begin position="66"/>
        <end position="85"/>
    </location>
</feature>
<feature type="region of interest" description="Disordered" evidence="1">
    <location>
        <begin position="126"/>
        <end position="149"/>
    </location>
</feature>
<feature type="region of interest" description="Disordered" evidence="1">
    <location>
        <begin position="1"/>
        <end position="87"/>
    </location>
</feature>
<feature type="compositionally biased region" description="Basic and acidic residues" evidence="1">
    <location>
        <begin position="10"/>
        <end position="35"/>
    </location>
</feature>
<dbReference type="EMBL" id="MU863626">
    <property type="protein sequence ID" value="KAK4104810.1"/>
    <property type="molecule type" value="Genomic_DNA"/>
</dbReference>
<reference evidence="2" key="2">
    <citation type="submission" date="2023-05" db="EMBL/GenBank/DDBJ databases">
        <authorList>
            <consortium name="Lawrence Berkeley National Laboratory"/>
            <person name="Steindorff A."/>
            <person name="Hensen N."/>
            <person name="Bonometti L."/>
            <person name="Westerberg I."/>
            <person name="Brannstrom I.O."/>
            <person name="Guillou S."/>
            <person name="Cros-Aarteil S."/>
            <person name="Calhoun S."/>
            <person name="Haridas S."/>
            <person name="Kuo A."/>
            <person name="Mondo S."/>
            <person name="Pangilinan J."/>
            <person name="Riley R."/>
            <person name="Labutti K."/>
            <person name="Andreopoulos B."/>
            <person name="Lipzen A."/>
            <person name="Chen C."/>
            <person name="Yanf M."/>
            <person name="Daum C."/>
            <person name="Ng V."/>
            <person name="Clum A."/>
            <person name="Ohm R."/>
            <person name="Martin F."/>
            <person name="Silar P."/>
            <person name="Natvig D."/>
            <person name="Lalanne C."/>
            <person name="Gautier V."/>
            <person name="Ament-Velasquez S.L."/>
            <person name="Kruys A."/>
            <person name="Hutchinson M.I."/>
            <person name="Powell A.J."/>
            <person name="Barry K."/>
            <person name="Miller A.N."/>
            <person name="Grigoriev I.V."/>
            <person name="Debuchy R."/>
            <person name="Gladieux P."/>
            <person name="Thoren M.H."/>
            <person name="Johannesson H."/>
        </authorList>
    </citation>
    <scope>NUCLEOTIDE SEQUENCE</scope>
    <source>
        <strain evidence="2">CBS 757.83</strain>
    </source>
</reference>
<reference evidence="2" key="1">
    <citation type="journal article" date="2023" name="Mol. Phylogenet. Evol.">
        <title>Genome-scale phylogeny and comparative genomics of the fungal order Sordariales.</title>
        <authorList>
            <person name="Hensen N."/>
            <person name="Bonometti L."/>
            <person name="Westerberg I."/>
            <person name="Brannstrom I.O."/>
            <person name="Guillou S."/>
            <person name="Cros-Aarteil S."/>
            <person name="Calhoun S."/>
            <person name="Haridas S."/>
            <person name="Kuo A."/>
            <person name="Mondo S."/>
            <person name="Pangilinan J."/>
            <person name="Riley R."/>
            <person name="LaButti K."/>
            <person name="Andreopoulos B."/>
            <person name="Lipzen A."/>
            <person name="Chen C."/>
            <person name="Yan M."/>
            <person name="Daum C."/>
            <person name="Ng V."/>
            <person name="Clum A."/>
            <person name="Steindorff A."/>
            <person name="Ohm R.A."/>
            <person name="Martin F."/>
            <person name="Silar P."/>
            <person name="Natvig D.O."/>
            <person name="Lalanne C."/>
            <person name="Gautier V."/>
            <person name="Ament-Velasquez S.L."/>
            <person name="Kruys A."/>
            <person name="Hutchinson M.I."/>
            <person name="Powell A.J."/>
            <person name="Barry K."/>
            <person name="Miller A.N."/>
            <person name="Grigoriev I.V."/>
            <person name="Debuchy R."/>
            <person name="Gladieux P."/>
            <person name="Hiltunen Thoren M."/>
            <person name="Johannesson H."/>
        </authorList>
    </citation>
    <scope>NUCLEOTIDE SEQUENCE</scope>
    <source>
        <strain evidence="2">CBS 757.83</strain>
    </source>
</reference>
<accession>A0AAN6QAN8</accession>
<name>A0AAN6QAN8_9PEZI</name>
<protein>
    <submittedName>
        <fullName evidence="2">Uncharacterized protein</fullName>
    </submittedName>
</protein>
<sequence>MFEVDWADYDCERVGQRRARKDAERQSKEKEDASSGHRTKSTRTSTSSDPQRRSFFGSMRRKKTNDSSTRGEQQEPSTLNSVSSKSDLKLKRGSLGFLRAGGSSITKPPDSVSVVFMDERHDARSLVEGKRATDSQDHTWSGCDARSSK</sequence>
<evidence type="ECO:0000256" key="1">
    <source>
        <dbReference type="SAM" id="MobiDB-lite"/>
    </source>
</evidence>
<gene>
    <name evidence="2" type="ORF">N658DRAFT_556602</name>
</gene>
<proteinExistence type="predicted"/>
<comment type="caution">
    <text evidence="2">The sequence shown here is derived from an EMBL/GenBank/DDBJ whole genome shotgun (WGS) entry which is preliminary data.</text>
</comment>